<dbReference type="RefSeq" id="WP_284482508.1">
    <property type="nucleotide sequence ID" value="NZ_JASNJD010000017.1"/>
</dbReference>
<sequence length="77" mass="9095">MIRWADIRARLQPTLNRINARVPRGARFLLGIVLMLGGVFGFLPVLGFWMLPLGAMIAAFDLRLYLRWRRQMKRRNR</sequence>
<keyword evidence="1" id="KW-1133">Transmembrane helix</keyword>
<feature type="transmembrane region" description="Helical" evidence="1">
    <location>
        <begin position="25"/>
        <end position="43"/>
    </location>
</feature>
<accession>A0ABT7F561</accession>
<feature type="transmembrane region" description="Helical" evidence="1">
    <location>
        <begin position="49"/>
        <end position="66"/>
    </location>
</feature>
<evidence type="ECO:0000313" key="2">
    <source>
        <dbReference type="EMBL" id="MDK3019736.1"/>
    </source>
</evidence>
<organism evidence="2 3">
    <name type="scientific">Pseudodonghicola flavimaris</name>
    <dbReference type="NCBI Taxonomy" id="3050036"/>
    <lineage>
        <taxon>Bacteria</taxon>
        <taxon>Pseudomonadati</taxon>
        <taxon>Pseudomonadota</taxon>
        <taxon>Alphaproteobacteria</taxon>
        <taxon>Rhodobacterales</taxon>
        <taxon>Paracoccaceae</taxon>
        <taxon>Pseudodonghicola</taxon>
    </lineage>
</organism>
<gene>
    <name evidence="2" type="ORF">QO033_18810</name>
</gene>
<comment type="caution">
    <text evidence="2">The sequence shown here is derived from an EMBL/GenBank/DDBJ whole genome shotgun (WGS) entry which is preliminary data.</text>
</comment>
<evidence type="ECO:0008006" key="4">
    <source>
        <dbReference type="Google" id="ProtNLM"/>
    </source>
</evidence>
<keyword evidence="1" id="KW-0812">Transmembrane</keyword>
<protein>
    <recommendedName>
        <fullName evidence="4">Tellurium resistance protein TerC</fullName>
    </recommendedName>
</protein>
<proteinExistence type="predicted"/>
<dbReference type="Proteomes" id="UP001243757">
    <property type="component" value="Unassembled WGS sequence"/>
</dbReference>
<name>A0ABT7F561_9RHOB</name>
<dbReference type="EMBL" id="JASNJD010000017">
    <property type="protein sequence ID" value="MDK3019736.1"/>
    <property type="molecule type" value="Genomic_DNA"/>
</dbReference>
<evidence type="ECO:0000313" key="3">
    <source>
        <dbReference type="Proteomes" id="UP001243757"/>
    </source>
</evidence>
<keyword evidence="3" id="KW-1185">Reference proteome</keyword>
<reference evidence="2 3" key="1">
    <citation type="submission" date="2023-05" db="EMBL/GenBank/DDBJ databases">
        <title>Pseudodonghicola sp. nov.</title>
        <authorList>
            <person name="Huang J."/>
        </authorList>
    </citation>
    <scope>NUCLEOTIDE SEQUENCE [LARGE SCALE GENOMIC DNA]</scope>
    <source>
        <strain evidence="2 3">IC7</strain>
    </source>
</reference>
<keyword evidence="1" id="KW-0472">Membrane</keyword>
<evidence type="ECO:0000256" key="1">
    <source>
        <dbReference type="SAM" id="Phobius"/>
    </source>
</evidence>